<evidence type="ECO:0000256" key="2">
    <source>
        <dbReference type="ARBA" id="ARBA00022475"/>
    </source>
</evidence>
<dbReference type="OrthoDB" id="9763003at2"/>
<feature type="domain" description="PhoU" evidence="7">
    <location>
        <begin position="461"/>
        <end position="534"/>
    </location>
</feature>
<feature type="transmembrane region" description="Helical" evidence="6">
    <location>
        <begin position="240"/>
        <end position="263"/>
    </location>
</feature>
<dbReference type="GO" id="GO:0005886">
    <property type="term" value="C:plasma membrane"/>
    <property type="evidence" value="ECO:0007669"/>
    <property type="project" value="UniProtKB-SubCell"/>
</dbReference>
<evidence type="ECO:0000313" key="8">
    <source>
        <dbReference type="EMBL" id="SEQ63694.1"/>
    </source>
</evidence>
<feature type="transmembrane region" description="Helical" evidence="6">
    <location>
        <begin position="45"/>
        <end position="62"/>
    </location>
</feature>
<dbReference type="InterPro" id="IPR026022">
    <property type="entry name" value="PhoU_dom"/>
</dbReference>
<dbReference type="PANTHER" id="PTHR10010:SF46">
    <property type="entry name" value="SODIUM-DEPENDENT PHOSPHATE TRANSPORT PROTEIN 2B"/>
    <property type="match status" value="1"/>
</dbReference>
<dbReference type="STRING" id="137733.SAMN05421767_1031"/>
<name>A0A1H9HMZ4_9LACT</name>
<dbReference type="GO" id="GO:0044341">
    <property type="term" value="P:sodium-dependent phosphate transport"/>
    <property type="evidence" value="ECO:0007669"/>
    <property type="project" value="InterPro"/>
</dbReference>
<keyword evidence="3 6" id="KW-0812">Transmembrane</keyword>
<proteinExistence type="predicted"/>
<dbReference type="NCBIfam" id="TIGR00704">
    <property type="entry name" value="NaPi_cotrn_rel"/>
    <property type="match status" value="1"/>
</dbReference>
<feature type="transmembrane region" description="Helical" evidence="6">
    <location>
        <begin position="68"/>
        <end position="90"/>
    </location>
</feature>
<dbReference type="SUPFAM" id="SSF109755">
    <property type="entry name" value="PhoU-like"/>
    <property type="match status" value="1"/>
</dbReference>
<evidence type="ECO:0000256" key="5">
    <source>
        <dbReference type="ARBA" id="ARBA00023136"/>
    </source>
</evidence>
<keyword evidence="2" id="KW-1003">Cell membrane</keyword>
<evidence type="ECO:0000256" key="4">
    <source>
        <dbReference type="ARBA" id="ARBA00022989"/>
    </source>
</evidence>
<dbReference type="NCBIfam" id="NF037997">
    <property type="entry name" value="Na_Pi_symport"/>
    <property type="match status" value="1"/>
</dbReference>
<feature type="transmembrane region" description="Helical" evidence="6">
    <location>
        <begin position="205"/>
        <end position="228"/>
    </location>
</feature>
<dbReference type="InterPro" id="IPR038078">
    <property type="entry name" value="PhoU-like_sf"/>
</dbReference>
<dbReference type="AlphaFoldDB" id="A0A1H9HMZ4"/>
<dbReference type="GO" id="GO:0005436">
    <property type="term" value="F:sodium:phosphate symporter activity"/>
    <property type="evidence" value="ECO:0007669"/>
    <property type="project" value="InterPro"/>
</dbReference>
<dbReference type="InterPro" id="IPR003841">
    <property type="entry name" value="Na/Pi_transpt"/>
</dbReference>
<dbReference type="Pfam" id="PF01895">
    <property type="entry name" value="PhoU"/>
    <property type="match status" value="2"/>
</dbReference>
<comment type="subcellular location">
    <subcellularLocation>
        <location evidence="1">Cell membrane</location>
        <topology evidence="1">Multi-pass membrane protein</topology>
    </subcellularLocation>
</comment>
<feature type="transmembrane region" description="Helical" evidence="6">
    <location>
        <begin position="283"/>
        <end position="302"/>
    </location>
</feature>
<reference evidence="8 9" key="1">
    <citation type="submission" date="2016-10" db="EMBL/GenBank/DDBJ databases">
        <authorList>
            <person name="de Groot N.N."/>
        </authorList>
    </citation>
    <scope>NUCLEOTIDE SEQUENCE [LARGE SCALE GENOMIC DNA]</scope>
    <source>
        <strain evidence="8 9">DSM 15827</strain>
    </source>
</reference>
<dbReference type="Gene3D" id="1.20.58.220">
    <property type="entry name" value="Phosphate transport system protein phou homolog 2, domain 2"/>
    <property type="match status" value="1"/>
</dbReference>
<dbReference type="RefSeq" id="WP_089745768.1">
    <property type="nucleotide sequence ID" value="NZ_FOGF01000003.1"/>
</dbReference>
<keyword evidence="9" id="KW-1185">Reference proteome</keyword>
<gene>
    <name evidence="8" type="ORF">SAMN05421767_1031</name>
</gene>
<evidence type="ECO:0000256" key="6">
    <source>
        <dbReference type="SAM" id="Phobius"/>
    </source>
</evidence>
<feature type="domain" description="PhoU" evidence="7">
    <location>
        <begin position="346"/>
        <end position="430"/>
    </location>
</feature>
<feature type="transmembrane region" description="Helical" evidence="6">
    <location>
        <begin position="132"/>
        <end position="149"/>
    </location>
</feature>
<keyword evidence="4 6" id="KW-1133">Transmembrane helix</keyword>
<feature type="transmembrane region" description="Helical" evidence="6">
    <location>
        <begin position="102"/>
        <end position="120"/>
    </location>
</feature>
<keyword evidence="5 6" id="KW-0472">Membrane</keyword>
<organism evidence="8 9">
    <name type="scientific">Granulicatella balaenopterae</name>
    <dbReference type="NCBI Taxonomy" id="137733"/>
    <lineage>
        <taxon>Bacteria</taxon>
        <taxon>Bacillati</taxon>
        <taxon>Bacillota</taxon>
        <taxon>Bacilli</taxon>
        <taxon>Lactobacillales</taxon>
        <taxon>Carnobacteriaceae</taxon>
        <taxon>Granulicatella</taxon>
    </lineage>
</organism>
<evidence type="ECO:0000256" key="3">
    <source>
        <dbReference type="ARBA" id="ARBA00022692"/>
    </source>
</evidence>
<feature type="transmembrane region" description="Helical" evidence="6">
    <location>
        <begin position="6"/>
        <end position="24"/>
    </location>
</feature>
<dbReference type="PANTHER" id="PTHR10010">
    <property type="entry name" value="SOLUTE CARRIER FAMILY 34 SODIUM PHOSPHATE , MEMBER 2-RELATED"/>
    <property type="match status" value="1"/>
</dbReference>
<dbReference type="Pfam" id="PF02690">
    <property type="entry name" value="Na_Pi_cotrans"/>
    <property type="match status" value="2"/>
</dbReference>
<dbReference type="InterPro" id="IPR004633">
    <property type="entry name" value="NaPi_cotrn-rel/YqeW-like"/>
</dbReference>
<evidence type="ECO:0000256" key="1">
    <source>
        <dbReference type="ARBA" id="ARBA00004651"/>
    </source>
</evidence>
<dbReference type="Proteomes" id="UP000198556">
    <property type="component" value="Unassembled WGS sequence"/>
</dbReference>
<dbReference type="EMBL" id="FOGF01000003">
    <property type="protein sequence ID" value="SEQ63694.1"/>
    <property type="molecule type" value="Genomic_DNA"/>
</dbReference>
<evidence type="ECO:0000313" key="9">
    <source>
        <dbReference type="Proteomes" id="UP000198556"/>
    </source>
</evidence>
<protein>
    <submittedName>
        <fullName evidence="8">Phosphate:Na+ symporter</fullName>
    </submittedName>
</protein>
<accession>A0A1H9HMZ4</accession>
<sequence>MYIEMLLSSIAGLGLFLYGMNLMANGLQKVAGNKLKGFIKTLTKNRLMAVIVGMFVTMVIQSSSATSVMVVGFVNASIMTVSQAIGILFGANIGTTITGQMVSLNLSQIAPIAIAGGLILRATTKNNQLKDLAEILIGFGILFLGINYLKDSLSPLKDSPAFASLILNYGDNPFIGVLIGILMTLILQSSSATIGVLIALASQGILPFSTALYIIFGDNIGTCTTAVLSSLGTSNRGKQVALIHVTIKVIGTVYFMLFLQGILTDVVQQIDPNNIPRQIANAHTIFNVLNVIVLFPFANYIVKFAEWVLPDDTDEDESYEFRSYLDPLILVTPSIALKNTLYEFISMATEANKTIRYATIAIKNRDKDYIQKAYDSEDNVNRFEKSIVEYLVQISQQNVSSEDLMVIDELFNTANDIERISDHAENIADFATALIDKGIELDEEVTEELDYVFDLVYRGYSFSIDALSTGDMKKVAEVVEIEREIDRLKITIRDKHMKRMHKGKASPESGVFVMDLLSNLERISDHFRNIAETVKKLDPEMIG</sequence>
<evidence type="ECO:0000259" key="7">
    <source>
        <dbReference type="Pfam" id="PF01895"/>
    </source>
</evidence>